<dbReference type="InterPro" id="IPR036568">
    <property type="entry name" value="GGCT-like_sf"/>
</dbReference>
<dbReference type="RefSeq" id="XP_024506894.1">
    <property type="nucleotide sequence ID" value="XM_024653415.1"/>
</dbReference>
<sequence>MENNIYVFVYGTLKKNEPNNHVISDTKTGCHEFISSAKTIPKYTLVVGTKFNIPFCLEIKNKGNQIVGEVYKIDSKKLEVLDELEGYPKFYTRKLIDVICEDGNILKAWIYLLPKYGDEFLKEVSEEMICYSSKGSHGREYVTRSQREERDRNYRLRENPLYYVGLGQDV</sequence>
<dbReference type="EMBL" id="LN609529">
    <property type="protein sequence ID" value="CEF67694.1"/>
    <property type="molecule type" value="Genomic_DNA"/>
</dbReference>
<dbReference type="Pfam" id="PF06094">
    <property type="entry name" value="GGACT"/>
    <property type="match status" value="1"/>
</dbReference>
<keyword evidence="6" id="KW-1185">Reference proteome</keyword>
<dbReference type="InterPro" id="IPR009288">
    <property type="entry name" value="AIG2-like_dom"/>
</dbReference>
<dbReference type="CTD" id="36380059"/>
<evidence type="ECO:0000313" key="6">
    <source>
        <dbReference type="Proteomes" id="UP000035682"/>
    </source>
</evidence>
<dbReference type="GO" id="GO:0061929">
    <property type="term" value="F:gamma-glutamylaminecyclotransferase activity"/>
    <property type="evidence" value="ECO:0007669"/>
    <property type="project" value="InterPro"/>
</dbReference>
<evidence type="ECO:0000313" key="5">
    <source>
        <dbReference type="EMBL" id="CEF67694.1"/>
    </source>
</evidence>
<dbReference type="WormBase" id="SRAE_2000235500">
    <property type="protein sequence ID" value="SRP07620"/>
    <property type="gene ID" value="WBGene00262565"/>
</dbReference>
<evidence type="ECO:0000313" key="8">
    <source>
        <dbReference type="WormBase" id="SRAE_2000235500"/>
    </source>
</evidence>
<dbReference type="InterPro" id="IPR039126">
    <property type="entry name" value="GGACT"/>
</dbReference>
<name>A0A090MYS5_STRRB</name>
<reference evidence="7" key="2">
    <citation type="submission" date="2020-12" db="UniProtKB">
        <authorList>
            <consortium name="WormBaseParasite"/>
        </authorList>
    </citation>
    <scope>IDENTIFICATION</scope>
</reference>
<dbReference type="Gene3D" id="3.10.490.10">
    <property type="entry name" value="Gamma-glutamyl cyclotransferase-like"/>
    <property type="match status" value="1"/>
</dbReference>
<comment type="similarity">
    <text evidence="1 3">Belongs to the gamma-glutamylcyclotransferase family.</text>
</comment>
<feature type="domain" description="Gamma-glutamylcyclotransferase AIG2-like" evidence="4">
    <location>
        <begin position="7"/>
        <end position="119"/>
    </location>
</feature>
<proteinExistence type="inferred from homology"/>
<dbReference type="InterPro" id="IPR013024">
    <property type="entry name" value="GGCT-like"/>
</dbReference>
<dbReference type="STRING" id="34506.A0A090MYS5"/>
<dbReference type="CDD" id="cd06661">
    <property type="entry name" value="GGCT_like"/>
    <property type="match status" value="1"/>
</dbReference>
<dbReference type="WBParaSite" id="SRAE_2000235500.1">
    <property type="protein sequence ID" value="SRAE_2000235500.1"/>
    <property type="gene ID" value="WBGene00262565"/>
</dbReference>
<reference evidence="5 6" key="1">
    <citation type="submission" date="2014-09" db="EMBL/GenBank/DDBJ databases">
        <authorList>
            <person name="Martin A.A."/>
        </authorList>
    </citation>
    <scope>NUCLEOTIDE SEQUENCE</scope>
    <source>
        <strain evidence="6">ED321</strain>
        <strain evidence="5">ED321 Heterogonic</strain>
    </source>
</reference>
<dbReference type="GO" id="GO:0016740">
    <property type="term" value="F:transferase activity"/>
    <property type="evidence" value="ECO:0007669"/>
    <property type="project" value="UniProtKB-KW"/>
</dbReference>
<gene>
    <name evidence="5 7 8" type="ORF">SRAE_2000235500</name>
</gene>
<evidence type="ECO:0000256" key="3">
    <source>
        <dbReference type="RuleBase" id="RU367036"/>
    </source>
</evidence>
<dbReference type="PANTHER" id="PTHR12510">
    <property type="entry name" value="TROPONIN C-AKIN-1 PROTEIN"/>
    <property type="match status" value="1"/>
</dbReference>
<dbReference type="SUPFAM" id="SSF110857">
    <property type="entry name" value="Gamma-glutamyl cyclotransferase-like"/>
    <property type="match status" value="1"/>
</dbReference>
<evidence type="ECO:0000313" key="7">
    <source>
        <dbReference type="WBParaSite" id="SRAE_2000235500.1"/>
    </source>
</evidence>
<dbReference type="Proteomes" id="UP000035682">
    <property type="component" value="Unplaced"/>
</dbReference>
<dbReference type="OMA" id="GRITEMF"/>
<evidence type="ECO:0000259" key="4">
    <source>
        <dbReference type="Pfam" id="PF06094"/>
    </source>
</evidence>
<organism evidence="5">
    <name type="scientific">Strongyloides ratti</name>
    <name type="common">Parasitic roundworm</name>
    <dbReference type="NCBI Taxonomy" id="34506"/>
    <lineage>
        <taxon>Eukaryota</taxon>
        <taxon>Metazoa</taxon>
        <taxon>Ecdysozoa</taxon>
        <taxon>Nematoda</taxon>
        <taxon>Chromadorea</taxon>
        <taxon>Rhabditida</taxon>
        <taxon>Tylenchina</taxon>
        <taxon>Panagrolaimomorpha</taxon>
        <taxon>Strongyloidoidea</taxon>
        <taxon>Strongyloididae</taxon>
        <taxon>Strongyloides</taxon>
    </lineage>
</organism>
<evidence type="ECO:0000256" key="2">
    <source>
        <dbReference type="PIRSR" id="PIRSR639126-1"/>
    </source>
</evidence>
<dbReference type="GO" id="GO:0005829">
    <property type="term" value="C:cytosol"/>
    <property type="evidence" value="ECO:0007669"/>
    <property type="project" value="TreeGrafter"/>
</dbReference>
<protein>
    <recommendedName>
        <fullName evidence="3">Gamma-glutamylcyclotransferase family protein</fullName>
    </recommendedName>
</protein>
<keyword evidence="5" id="KW-0808">Transferase</keyword>
<dbReference type="PANTHER" id="PTHR12510:SF4">
    <property type="entry name" value="GAMMA-GLUTAMYLAMINECYCLOTRANSFERASE"/>
    <property type="match status" value="1"/>
</dbReference>
<dbReference type="AlphaFoldDB" id="A0A090MYS5"/>
<feature type="active site" description="Proton acceptor" evidence="2">
    <location>
        <position position="85"/>
    </location>
</feature>
<accession>A0A090MYS5</accession>
<dbReference type="GeneID" id="36380059"/>
<dbReference type="OrthoDB" id="113620at2759"/>
<evidence type="ECO:0000256" key="1">
    <source>
        <dbReference type="ARBA" id="ARBA00008861"/>
    </source>
</evidence>